<comment type="caution">
    <text evidence="2">The sequence shown here is derived from an EMBL/GenBank/DDBJ whole genome shotgun (WGS) entry which is preliminary data.</text>
</comment>
<dbReference type="Proteomes" id="UP001168877">
    <property type="component" value="Unassembled WGS sequence"/>
</dbReference>
<evidence type="ECO:0000313" key="3">
    <source>
        <dbReference type="Proteomes" id="UP001168877"/>
    </source>
</evidence>
<organism evidence="2 3">
    <name type="scientific">Acer saccharum</name>
    <name type="common">Sugar maple</name>
    <dbReference type="NCBI Taxonomy" id="4024"/>
    <lineage>
        <taxon>Eukaryota</taxon>
        <taxon>Viridiplantae</taxon>
        <taxon>Streptophyta</taxon>
        <taxon>Embryophyta</taxon>
        <taxon>Tracheophyta</taxon>
        <taxon>Spermatophyta</taxon>
        <taxon>Magnoliopsida</taxon>
        <taxon>eudicotyledons</taxon>
        <taxon>Gunneridae</taxon>
        <taxon>Pentapetalae</taxon>
        <taxon>rosids</taxon>
        <taxon>malvids</taxon>
        <taxon>Sapindales</taxon>
        <taxon>Sapindaceae</taxon>
        <taxon>Hippocastanoideae</taxon>
        <taxon>Acereae</taxon>
        <taxon>Acer</taxon>
    </lineage>
</organism>
<reference evidence="2" key="1">
    <citation type="journal article" date="2022" name="Plant J.">
        <title>Strategies of tolerance reflected in two North American maple genomes.</title>
        <authorList>
            <person name="McEvoy S.L."/>
            <person name="Sezen U.U."/>
            <person name="Trouern-Trend A."/>
            <person name="McMahon S.M."/>
            <person name="Schaberg P.G."/>
            <person name="Yang J."/>
            <person name="Wegrzyn J.L."/>
            <person name="Swenson N.G."/>
        </authorList>
    </citation>
    <scope>NUCLEOTIDE SEQUENCE</scope>
    <source>
        <strain evidence="2">NS2018</strain>
    </source>
</reference>
<feature type="compositionally biased region" description="Polar residues" evidence="1">
    <location>
        <begin position="139"/>
        <end position="148"/>
    </location>
</feature>
<proteinExistence type="predicted"/>
<feature type="region of interest" description="Disordered" evidence="1">
    <location>
        <begin position="117"/>
        <end position="148"/>
    </location>
</feature>
<evidence type="ECO:0000313" key="2">
    <source>
        <dbReference type="EMBL" id="KAK0602682.1"/>
    </source>
</evidence>
<dbReference type="AlphaFoldDB" id="A0AA39W3P8"/>
<evidence type="ECO:0000256" key="1">
    <source>
        <dbReference type="SAM" id="MobiDB-lite"/>
    </source>
</evidence>
<gene>
    <name evidence="2" type="ORF">LWI29_035948</name>
</gene>
<accession>A0AA39W3P8</accession>
<dbReference type="EMBL" id="JAUESC010000003">
    <property type="protein sequence ID" value="KAK0602682.1"/>
    <property type="molecule type" value="Genomic_DNA"/>
</dbReference>
<keyword evidence="3" id="KW-1185">Reference proteome</keyword>
<reference evidence="2" key="2">
    <citation type="submission" date="2023-06" db="EMBL/GenBank/DDBJ databases">
        <authorList>
            <person name="Swenson N.G."/>
            <person name="Wegrzyn J.L."/>
            <person name="Mcevoy S.L."/>
        </authorList>
    </citation>
    <scope>NUCLEOTIDE SEQUENCE</scope>
    <source>
        <strain evidence="2">NS2018</strain>
        <tissue evidence="2">Leaf</tissue>
    </source>
</reference>
<sequence length="228" mass="23918">MFVSRHVKFVESVFPYKSLHVTLQRPTTTTIDSWVSPALTVTVPFPCQSVTPAAVLSPELPPCPDSSTSLQADCPLLSSAPATAVPVRSSSIPAAPDSAEAAAVMAPDSVVPTAVVVDNSDTPGTAPPPFSASSQQPAHTTTSSLSPIKHSMTTRAKNNIHKPIQKLNLHTHLSSSVDFEPTTVQSGSLRVAHVSSKDQLADALTKPLPRSTFQILKSKIGLSSRGPS</sequence>
<name>A0AA39W3P8_ACESA</name>
<protein>
    <submittedName>
        <fullName evidence="2">Uncharacterized protein</fullName>
    </submittedName>
</protein>